<dbReference type="NCBIfam" id="NF012211">
    <property type="entry name" value="tand_rpt_95"/>
    <property type="match status" value="2"/>
</dbReference>
<dbReference type="InterPro" id="IPR010221">
    <property type="entry name" value="VCBS_dom"/>
</dbReference>
<evidence type="ECO:0000256" key="1">
    <source>
        <dbReference type="ARBA" id="ARBA00022729"/>
    </source>
</evidence>
<evidence type="ECO:0000256" key="3">
    <source>
        <dbReference type="SAM" id="MobiDB-lite"/>
    </source>
</evidence>
<dbReference type="SMART" id="SM00560">
    <property type="entry name" value="LamGL"/>
    <property type="match status" value="1"/>
</dbReference>
<organism evidence="5">
    <name type="scientific">hydrothermal vent metagenome</name>
    <dbReference type="NCBI Taxonomy" id="652676"/>
    <lineage>
        <taxon>unclassified sequences</taxon>
        <taxon>metagenomes</taxon>
        <taxon>ecological metagenomes</taxon>
    </lineage>
</organism>
<keyword evidence="1" id="KW-0732">Signal</keyword>
<protein>
    <recommendedName>
        <fullName evidence="4">LamG-like jellyroll fold domain-containing protein</fullName>
    </recommendedName>
</protein>
<dbReference type="EMBL" id="FPHC01000056">
    <property type="protein sequence ID" value="SFV59986.1"/>
    <property type="molecule type" value="Genomic_DNA"/>
</dbReference>
<dbReference type="InterPro" id="IPR006558">
    <property type="entry name" value="LamG-like"/>
</dbReference>
<feature type="region of interest" description="Disordered" evidence="3">
    <location>
        <begin position="850"/>
        <end position="872"/>
    </location>
</feature>
<dbReference type="NCBIfam" id="TIGR01965">
    <property type="entry name" value="VCBS_repeat"/>
    <property type="match status" value="1"/>
</dbReference>
<reference evidence="5" key="1">
    <citation type="submission" date="2016-10" db="EMBL/GenBank/DDBJ databases">
        <authorList>
            <person name="de Groot N.N."/>
        </authorList>
    </citation>
    <scope>NUCLEOTIDE SEQUENCE</scope>
</reference>
<evidence type="ECO:0000313" key="5">
    <source>
        <dbReference type="EMBL" id="SFV59986.1"/>
    </source>
</evidence>
<dbReference type="Gene3D" id="2.60.40.3440">
    <property type="match status" value="1"/>
</dbReference>
<feature type="compositionally biased region" description="Low complexity" evidence="3">
    <location>
        <begin position="1053"/>
        <end position="1062"/>
    </location>
</feature>
<dbReference type="InterPro" id="IPR013320">
    <property type="entry name" value="ConA-like_dom_sf"/>
</dbReference>
<gene>
    <name evidence="5" type="ORF">MNB_SV-6-1603</name>
</gene>
<sequence>MEDKSGNGNDDATLQSDAAVETIKGTPKEDQPFTILKSQLLTNDSDIDSSSFDIISVQDAQHGTVALDGDGNILFTPELNYNGSASFTYTLQDNSADANSDKSVARVDFDIEAVNDAPIVLNYSDTHQEDSIVFDDEDGNTDGSVYGSVNLLDGASDVDSDTPTEIARVNGRSDLVGKVVKVPFYYTDSNGDDKQIDLNVTIENGGHYYIEQTDIANKIPKDSTAIGTIRYQVEDSSGALSISRKLQINIEGSNDNPNAVDDTDVMKSNSYVDVTPNNAHIDTGNGITFTDAFTISQKIRVDKAGIVFNKEDVFEVAVVSNGSVQYAIKADDGSGWKWNDTGYDLPLSEFHTLTSVYDGSQNSLKFYVDGLEVSSSSENVPSALYQNDDALLFGERGNNNQPMEGIFDDIQIYDKPLTDDEVSKVANGGTIDGISAYYDFEGYNPLEDKSGNGNDATLQSDATVEVEFQGEVEKISTKEGMDLTLLSSDLLRNDEDIDGDSLSISSVSATDDTHGTVTYDSNSERILYSPDDGYSGEIKFKYTIDDGQGGSDSAFVTVMVEKLGTVDDDTMLYDGSTVIDALAGDDTIELVDGLDIDFSGKTTPFKNIESIDLTKNGDHELLNISAADVRRMTDTSNLVTINSDAGDIVNLTTEWTDKGNGLYEHDDGQGNADSITKIQINGGATITTNSTVIDGTIVGLEYVTSSGLTGFTEADGSFDYVEGDIVTFKLGSMVIGSLDMDDIGDNKVFLQDIAGTSRTDMNDEYVENLAVLLQSVDSDSGDNILITEETRDAFGDVDLDLESATEDELKATLEDRGVEAISESDAMEHVGEMLEKYDGVEEGTLQEHIDDDSTTNEDESVVDIDDDSTTNEDESMVNIDDDSIDLSLVGDDEAMVGEEDSEGNEEITDEFDWLFEGDIEGSVTEIDGDGTIEERGEVKFTDSDGNEQEFVAGNGEASDDTIGTLTIDADGNWEYSVENDQISYLDEGETKDEVFKVHSSDGTEVEIVVTITGISNGSTTEDSSEDLNDILPEEESKTEENETVESSDDNSDSDTGSVDSSNESIDDGSYVDTTVNVTVEDQPVVI</sequence>
<dbReference type="SUPFAM" id="SSF49899">
    <property type="entry name" value="Concanavalin A-like lectins/glucanases"/>
    <property type="match status" value="1"/>
</dbReference>
<dbReference type="Gene3D" id="2.60.40.2810">
    <property type="match status" value="1"/>
</dbReference>
<dbReference type="InterPro" id="IPR041690">
    <property type="entry name" value="Cadherin_5"/>
</dbReference>
<feature type="domain" description="LamG-like jellyroll fold" evidence="4">
    <location>
        <begin position="291"/>
        <end position="420"/>
    </location>
</feature>
<dbReference type="Pfam" id="PF17892">
    <property type="entry name" value="Cadherin_5"/>
    <property type="match status" value="2"/>
</dbReference>
<feature type="compositionally biased region" description="Acidic residues" evidence="3">
    <location>
        <begin position="1022"/>
        <end position="1033"/>
    </location>
</feature>
<evidence type="ECO:0000259" key="4">
    <source>
        <dbReference type="SMART" id="SM00560"/>
    </source>
</evidence>
<dbReference type="Gene3D" id="2.60.40.10">
    <property type="entry name" value="Immunoglobulins"/>
    <property type="match status" value="1"/>
</dbReference>
<proteinExistence type="predicted"/>
<accession>A0A1W1C2H7</accession>
<dbReference type="AlphaFoldDB" id="A0A1W1C2H7"/>
<dbReference type="InterPro" id="IPR013783">
    <property type="entry name" value="Ig-like_fold"/>
</dbReference>
<dbReference type="Pfam" id="PF13385">
    <property type="entry name" value="Laminin_G_3"/>
    <property type="match status" value="1"/>
</dbReference>
<keyword evidence="2" id="KW-1015">Disulfide bond</keyword>
<dbReference type="Gene3D" id="2.60.120.200">
    <property type="match status" value="1"/>
</dbReference>
<feature type="region of interest" description="Disordered" evidence="3">
    <location>
        <begin position="1014"/>
        <end position="1086"/>
    </location>
</feature>
<evidence type="ECO:0000256" key="2">
    <source>
        <dbReference type="ARBA" id="ARBA00023157"/>
    </source>
</evidence>
<name>A0A1W1C2H7_9ZZZZ</name>
<feature type="compositionally biased region" description="Acidic residues" evidence="3">
    <location>
        <begin position="1041"/>
        <end position="1052"/>
    </location>
</feature>